<evidence type="ECO:0008006" key="2">
    <source>
        <dbReference type="Google" id="ProtNLM"/>
    </source>
</evidence>
<reference evidence="1" key="1">
    <citation type="journal article" date="2015" name="Nature">
        <title>Complex archaea that bridge the gap between prokaryotes and eukaryotes.</title>
        <authorList>
            <person name="Spang A."/>
            <person name="Saw J.H."/>
            <person name="Jorgensen S.L."/>
            <person name="Zaremba-Niedzwiedzka K."/>
            <person name="Martijn J."/>
            <person name="Lind A.E."/>
            <person name="van Eijk R."/>
            <person name="Schleper C."/>
            <person name="Guy L."/>
            <person name="Ettema T.J."/>
        </authorList>
    </citation>
    <scope>NUCLEOTIDE SEQUENCE</scope>
</reference>
<gene>
    <name evidence="1" type="ORF">LCGC14_0357710</name>
</gene>
<proteinExistence type="predicted"/>
<accession>A0A0F9VW10</accession>
<organism evidence="1">
    <name type="scientific">marine sediment metagenome</name>
    <dbReference type="NCBI Taxonomy" id="412755"/>
    <lineage>
        <taxon>unclassified sequences</taxon>
        <taxon>metagenomes</taxon>
        <taxon>ecological metagenomes</taxon>
    </lineage>
</organism>
<dbReference type="AlphaFoldDB" id="A0A0F9VW10"/>
<protein>
    <recommendedName>
        <fullName evidence="2">ASCH domain-containing protein</fullName>
    </recommendedName>
</protein>
<sequence length="113" mass="13091">MRNMSFSKTTGQARDRSKIVTRRWGWWFLKPGDKVQQVEKCMGLKLGEKVKKIHVIEITSVGEEPLGDITDDECVREGLELLTVTGLQDLLRSMKPKKFKGEHPNRIEFKYVD</sequence>
<name>A0A0F9VW10_9ZZZZ</name>
<comment type="caution">
    <text evidence="1">The sequence shown here is derived from an EMBL/GenBank/DDBJ whole genome shotgun (WGS) entry which is preliminary data.</text>
</comment>
<evidence type="ECO:0000313" key="1">
    <source>
        <dbReference type="EMBL" id="KKN77646.1"/>
    </source>
</evidence>
<dbReference type="EMBL" id="LAZR01000275">
    <property type="protein sequence ID" value="KKN77646.1"/>
    <property type="molecule type" value="Genomic_DNA"/>
</dbReference>